<dbReference type="SUPFAM" id="SSF54495">
    <property type="entry name" value="UBC-like"/>
    <property type="match status" value="1"/>
</dbReference>
<accession>A0AAW1NQV8</accession>
<dbReference type="AlphaFoldDB" id="A0AAW1NQV8"/>
<comment type="caution">
    <text evidence="1">The sequence shown here is derived from an EMBL/GenBank/DDBJ whole genome shotgun (WGS) entry which is preliminary data.</text>
</comment>
<evidence type="ECO:0008006" key="3">
    <source>
        <dbReference type="Google" id="ProtNLM"/>
    </source>
</evidence>
<evidence type="ECO:0000313" key="2">
    <source>
        <dbReference type="Proteomes" id="UP001465755"/>
    </source>
</evidence>
<gene>
    <name evidence="1" type="ORF">WJX73_009614</name>
</gene>
<dbReference type="Proteomes" id="UP001465755">
    <property type="component" value="Unassembled WGS sequence"/>
</dbReference>
<reference evidence="1 2" key="1">
    <citation type="journal article" date="2024" name="Nat. Commun.">
        <title>Phylogenomics reveals the evolutionary origins of lichenization in chlorophyte algae.</title>
        <authorList>
            <person name="Puginier C."/>
            <person name="Libourel C."/>
            <person name="Otte J."/>
            <person name="Skaloud P."/>
            <person name="Haon M."/>
            <person name="Grisel S."/>
            <person name="Petersen M."/>
            <person name="Berrin J.G."/>
            <person name="Delaux P.M."/>
            <person name="Dal Grande F."/>
            <person name="Keller J."/>
        </authorList>
    </citation>
    <scope>NUCLEOTIDE SEQUENCE [LARGE SCALE GENOMIC DNA]</scope>
    <source>
        <strain evidence="1 2">SAG 2036</strain>
    </source>
</reference>
<protein>
    <recommendedName>
        <fullName evidence="3">RWD domain-containing protein</fullName>
    </recommendedName>
</protein>
<proteinExistence type="predicted"/>
<name>A0AAW1NQV8_9CHLO</name>
<keyword evidence="2" id="KW-1185">Reference proteome</keyword>
<dbReference type="EMBL" id="JALJOQ010000181">
    <property type="protein sequence ID" value="KAK9791181.1"/>
    <property type="molecule type" value="Genomic_DNA"/>
</dbReference>
<evidence type="ECO:0000313" key="1">
    <source>
        <dbReference type="EMBL" id="KAK9791181.1"/>
    </source>
</evidence>
<sequence length="83" mass="9396">MDLLSRQLSEFDALQATFVEPGELELGGRITLPATLVGGRPVSLKFTLPSHYPAQPPELQDRPHSLLRRRRATATCHQHQRQR</sequence>
<dbReference type="InterPro" id="IPR016135">
    <property type="entry name" value="UBQ-conjugating_enzyme/RWD"/>
</dbReference>
<organism evidence="1 2">
    <name type="scientific">Symbiochloris irregularis</name>
    <dbReference type="NCBI Taxonomy" id="706552"/>
    <lineage>
        <taxon>Eukaryota</taxon>
        <taxon>Viridiplantae</taxon>
        <taxon>Chlorophyta</taxon>
        <taxon>core chlorophytes</taxon>
        <taxon>Trebouxiophyceae</taxon>
        <taxon>Trebouxiales</taxon>
        <taxon>Trebouxiaceae</taxon>
        <taxon>Symbiochloris</taxon>
    </lineage>
</organism>